<evidence type="ECO:0000256" key="1">
    <source>
        <dbReference type="SAM" id="SignalP"/>
    </source>
</evidence>
<comment type="caution">
    <text evidence="2">The sequence shown here is derived from an EMBL/GenBank/DDBJ whole genome shotgun (WGS) entry which is preliminary data.</text>
</comment>
<proteinExistence type="predicted"/>
<dbReference type="EMBL" id="JAJSPL020000002">
    <property type="protein sequence ID" value="KAK7748868.1"/>
    <property type="molecule type" value="Genomic_DNA"/>
</dbReference>
<dbReference type="InterPro" id="IPR053169">
    <property type="entry name" value="MUG_Protein"/>
</dbReference>
<organism evidence="2 3">
    <name type="scientific">Cytospora paraplurivora</name>
    <dbReference type="NCBI Taxonomy" id="2898453"/>
    <lineage>
        <taxon>Eukaryota</taxon>
        <taxon>Fungi</taxon>
        <taxon>Dikarya</taxon>
        <taxon>Ascomycota</taxon>
        <taxon>Pezizomycotina</taxon>
        <taxon>Sordariomycetes</taxon>
        <taxon>Sordariomycetidae</taxon>
        <taxon>Diaporthales</taxon>
        <taxon>Cytosporaceae</taxon>
        <taxon>Cytospora</taxon>
    </lineage>
</organism>
<dbReference type="InterPro" id="IPR005198">
    <property type="entry name" value="Glyco_hydro_76"/>
</dbReference>
<dbReference type="AlphaFoldDB" id="A0AAN9UV14"/>
<dbReference type="PANTHER" id="PTHR47791">
    <property type="entry name" value="MEIOTICALLY UP-REGULATED GENE 191 PROTEIN"/>
    <property type="match status" value="1"/>
</dbReference>
<keyword evidence="1" id="KW-0732">Signal</keyword>
<name>A0AAN9UV14_9PEZI</name>
<sequence>MVIPKTFSSWLVMTSLLRASTSTADKVAYTDHTVTSIKALQTWYYEEEGLWNTTGWWNSANCLTVLGDYGVLDHDGFIDLDLEDVLAITFTQAPQASQATNKMLMRSQSYHLIESHYTKSSRSGGSYMDSRGYSGFLNSFYDDEGWWALAWIRAYDVTNKTDYLNVAESIFADMQGGVNGTCGGGIWWSKDRTYKNAIANELYLAVAASLANRVSKANSYLEIAKNQWSWFKKSGMINNDNLINDGLTISANGTCTNNGETEWSYNQGVILGGLVELYRATGDPGLLSTASTIASAAISALSKDGILHDSCVFMRNLHYLQLEAPRDEFRTFILGNADSIWDTDRNSSNYLGLVWSGPPTAGGDPNAGTHSSAMDTLVAAMAVV</sequence>
<accession>A0AAN9UV14</accession>
<evidence type="ECO:0000313" key="2">
    <source>
        <dbReference type="EMBL" id="KAK7748868.1"/>
    </source>
</evidence>
<dbReference type="Gene3D" id="1.50.10.20">
    <property type="match status" value="1"/>
</dbReference>
<reference evidence="2 3" key="1">
    <citation type="journal article" date="2023" name="PLoS ONE">
        <title>Cytospora paraplurivora sp. nov. isolated from orchards with fruit tree decline syndrome in Ontario, Canada.</title>
        <authorList>
            <person name="Ilyukhin E."/>
            <person name="Nguyen H.D.T."/>
            <person name="Castle A.J."/>
            <person name="Ellouze W."/>
        </authorList>
    </citation>
    <scope>NUCLEOTIDE SEQUENCE [LARGE SCALE GENOMIC DNA]</scope>
    <source>
        <strain evidence="2 3">FDS-564</strain>
    </source>
</reference>
<dbReference type="Pfam" id="PF03663">
    <property type="entry name" value="Glyco_hydro_76"/>
    <property type="match status" value="1"/>
</dbReference>
<feature type="chain" id="PRO_5043026660" description="Mannan endo-1,6-alpha-mannosidase" evidence="1">
    <location>
        <begin position="25"/>
        <end position="384"/>
    </location>
</feature>
<gene>
    <name evidence="2" type="ORF">SLS53_000892</name>
</gene>
<dbReference type="SUPFAM" id="SSF48208">
    <property type="entry name" value="Six-hairpin glycosidases"/>
    <property type="match status" value="1"/>
</dbReference>
<dbReference type="PANTHER" id="PTHR47791:SF1">
    <property type="entry name" value="ENDO MANNANASE, GH76 FAMILY (EUROFUNG)"/>
    <property type="match status" value="1"/>
</dbReference>
<protein>
    <recommendedName>
        <fullName evidence="4">Mannan endo-1,6-alpha-mannosidase</fullName>
    </recommendedName>
</protein>
<evidence type="ECO:0008006" key="4">
    <source>
        <dbReference type="Google" id="ProtNLM"/>
    </source>
</evidence>
<dbReference type="InterPro" id="IPR008928">
    <property type="entry name" value="6-hairpin_glycosidase_sf"/>
</dbReference>
<feature type="signal peptide" evidence="1">
    <location>
        <begin position="1"/>
        <end position="24"/>
    </location>
</feature>
<dbReference type="GO" id="GO:0005975">
    <property type="term" value="P:carbohydrate metabolic process"/>
    <property type="evidence" value="ECO:0007669"/>
    <property type="project" value="InterPro"/>
</dbReference>
<evidence type="ECO:0000313" key="3">
    <source>
        <dbReference type="Proteomes" id="UP001320245"/>
    </source>
</evidence>
<keyword evidence="3" id="KW-1185">Reference proteome</keyword>
<dbReference type="Proteomes" id="UP001320245">
    <property type="component" value="Unassembled WGS sequence"/>
</dbReference>